<evidence type="ECO:0000313" key="3">
    <source>
        <dbReference type="EMBL" id="TKV58333.1"/>
    </source>
</evidence>
<dbReference type="PANTHER" id="PTHR11803:SF39">
    <property type="entry name" value="2-IMINOBUTANOATE_2-IMINOPROPANOATE DEAMINASE"/>
    <property type="match status" value="1"/>
</dbReference>
<feature type="region of interest" description="Disordered" evidence="2">
    <location>
        <begin position="145"/>
        <end position="166"/>
    </location>
</feature>
<sequence>MSTHLEETAVSTAVERLTFTGRPGVPTQVGPFCHATRWGGLLMLTGQMPTDPDTGALVPGGLIPETRQVLRNLQAVVREAGARWDDILMVRVYLTDFDDFDAFNAEYRQWFPAGLPARTCVGVTGLAVGACVEIDLVVADTAGSAPASTTLSTPAPAAAPSDGATR</sequence>
<comment type="caution">
    <text evidence="3">The sequence shown here is derived from an EMBL/GenBank/DDBJ whole genome shotgun (WGS) entry which is preliminary data.</text>
</comment>
<dbReference type="InterPro" id="IPR035959">
    <property type="entry name" value="RutC-like_sf"/>
</dbReference>
<dbReference type="FunFam" id="3.30.1330.40:FF:000001">
    <property type="entry name" value="L-PSP family endoribonuclease"/>
    <property type="match status" value="1"/>
</dbReference>
<dbReference type="Proteomes" id="UP000306985">
    <property type="component" value="Unassembled WGS sequence"/>
</dbReference>
<dbReference type="OrthoDB" id="8684161at2"/>
<dbReference type="SUPFAM" id="SSF55298">
    <property type="entry name" value="YjgF-like"/>
    <property type="match status" value="1"/>
</dbReference>
<reference evidence="3 4" key="1">
    <citation type="submission" date="2019-05" db="EMBL/GenBank/DDBJ databases">
        <title>Nakamurella sp. N5BH11, whole genome shotgun sequence.</title>
        <authorList>
            <person name="Tuo L."/>
        </authorList>
    </citation>
    <scope>NUCLEOTIDE SEQUENCE [LARGE SCALE GENOMIC DNA]</scope>
    <source>
        <strain evidence="3 4">N5BH11</strain>
    </source>
</reference>
<name>A0A4U6QDY8_9ACTN</name>
<evidence type="ECO:0000256" key="2">
    <source>
        <dbReference type="SAM" id="MobiDB-lite"/>
    </source>
</evidence>
<gene>
    <name evidence="3" type="ORF">FDO65_12205</name>
</gene>
<organism evidence="3 4">
    <name type="scientific">Nakamurella flava</name>
    <dbReference type="NCBI Taxonomy" id="2576308"/>
    <lineage>
        <taxon>Bacteria</taxon>
        <taxon>Bacillati</taxon>
        <taxon>Actinomycetota</taxon>
        <taxon>Actinomycetes</taxon>
        <taxon>Nakamurellales</taxon>
        <taxon>Nakamurellaceae</taxon>
        <taxon>Nakamurella</taxon>
    </lineage>
</organism>
<protein>
    <submittedName>
        <fullName evidence="3">RidA family protein</fullName>
    </submittedName>
</protein>
<dbReference type="RefSeq" id="WP_137449996.1">
    <property type="nucleotide sequence ID" value="NZ_SZZH01000003.1"/>
</dbReference>
<dbReference type="PANTHER" id="PTHR11803">
    <property type="entry name" value="2-IMINOBUTANOATE/2-IMINOPROPANOATE DEAMINASE RIDA"/>
    <property type="match status" value="1"/>
</dbReference>
<keyword evidence="4" id="KW-1185">Reference proteome</keyword>
<dbReference type="AlphaFoldDB" id="A0A4U6QDY8"/>
<dbReference type="GO" id="GO:0019239">
    <property type="term" value="F:deaminase activity"/>
    <property type="evidence" value="ECO:0007669"/>
    <property type="project" value="TreeGrafter"/>
</dbReference>
<evidence type="ECO:0000313" key="4">
    <source>
        <dbReference type="Proteomes" id="UP000306985"/>
    </source>
</evidence>
<accession>A0A4U6QDY8</accession>
<proteinExistence type="inferred from homology"/>
<dbReference type="InterPro" id="IPR006175">
    <property type="entry name" value="YjgF/YER057c/UK114"/>
</dbReference>
<evidence type="ECO:0000256" key="1">
    <source>
        <dbReference type="ARBA" id="ARBA00010552"/>
    </source>
</evidence>
<dbReference type="GO" id="GO:0005829">
    <property type="term" value="C:cytosol"/>
    <property type="evidence" value="ECO:0007669"/>
    <property type="project" value="TreeGrafter"/>
</dbReference>
<dbReference type="CDD" id="cd00448">
    <property type="entry name" value="YjgF_YER057c_UK114_family"/>
    <property type="match status" value="1"/>
</dbReference>
<comment type="similarity">
    <text evidence="1">Belongs to the RutC family.</text>
</comment>
<dbReference type="Gene3D" id="3.30.1330.40">
    <property type="entry name" value="RutC-like"/>
    <property type="match status" value="1"/>
</dbReference>
<dbReference type="Pfam" id="PF01042">
    <property type="entry name" value="Ribonuc_L-PSP"/>
    <property type="match status" value="1"/>
</dbReference>
<dbReference type="EMBL" id="SZZH01000003">
    <property type="protein sequence ID" value="TKV58333.1"/>
    <property type="molecule type" value="Genomic_DNA"/>
</dbReference>